<evidence type="ECO:0000313" key="2">
    <source>
        <dbReference type="Proteomes" id="UP000027222"/>
    </source>
</evidence>
<dbReference type="AlphaFoldDB" id="A0A067SVB5"/>
<accession>A0A067SVB5</accession>
<reference evidence="2" key="1">
    <citation type="journal article" date="2014" name="Proc. Natl. Acad. Sci. U.S.A.">
        <title>Extensive sampling of basidiomycete genomes demonstrates inadequacy of the white-rot/brown-rot paradigm for wood decay fungi.</title>
        <authorList>
            <person name="Riley R."/>
            <person name="Salamov A.A."/>
            <person name="Brown D.W."/>
            <person name="Nagy L.G."/>
            <person name="Floudas D."/>
            <person name="Held B.W."/>
            <person name="Levasseur A."/>
            <person name="Lombard V."/>
            <person name="Morin E."/>
            <person name="Otillar R."/>
            <person name="Lindquist E.A."/>
            <person name="Sun H."/>
            <person name="LaButti K.M."/>
            <person name="Schmutz J."/>
            <person name="Jabbour D."/>
            <person name="Luo H."/>
            <person name="Baker S.E."/>
            <person name="Pisabarro A.G."/>
            <person name="Walton J.D."/>
            <person name="Blanchette R.A."/>
            <person name="Henrissat B."/>
            <person name="Martin F."/>
            <person name="Cullen D."/>
            <person name="Hibbett D.S."/>
            <person name="Grigoriev I.V."/>
        </authorList>
    </citation>
    <scope>NUCLEOTIDE SEQUENCE [LARGE SCALE GENOMIC DNA]</scope>
    <source>
        <strain evidence="2">CBS 339.88</strain>
    </source>
</reference>
<proteinExistence type="predicted"/>
<gene>
    <name evidence="1" type="ORF">GALMADRAFT_565911</name>
</gene>
<keyword evidence="2" id="KW-1185">Reference proteome</keyword>
<dbReference type="HOGENOM" id="CLU_2996620_0_0_1"/>
<sequence length="57" mass="5959">MEGHRGLVVGGGDCELGVKGEMGRRAQGAGVTLTLNVKTSSLMWAGNEVSSNSKRLR</sequence>
<name>A0A067SVB5_GALM3</name>
<organism evidence="1 2">
    <name type="scientific">Galerina marginata (strain CBS 339.88)</name>
    <dbReference type="NCBI Taxonomy" id="685588"/>
    <lineage>
        <taxon>Eukaryota</taxon>
        <taxon>Fungi</taxon>
        <taxon>Dikarya</taxon>
        <taxon>Basidiomycota</taxon>
        <taxon>Agaricomycotina</taxon>
        <taxon>Agaricomycetes</taxon>
        <taxon>Agaricomycetidae</taxon>
        <taxon>Agaricales</taxon>
        <taxon>Agaricineae</taxon>
        <taxon>Strophariaceae</taxon>
        <taxon>Galerina</taxon>
    </lineage>
</organism>
<evidence type="ECO:0000313" key="1">
    <source>
        <dbReference type="EMBL" id="KDR74875.1"/>
    </source>
</evidence>
<dbReference type="Proteomes" id="UP000027222">
    <property type="component" value="Unassembled WGS sequence"/>
</dbReference>
<protein>
    <submittedName>
        <fullName evidence="1">Uncharacterized protein</fullName>
    </submittedName>
</protein>
<dbReference type="EMBL" id="KL142382">
    <property type="protein sequence ID" value="KDR74875.1"/>
    <property type="molecule type" value="Genomic_DNA"/>
</dbReference>